<dbReference type="STRING" id="758820.SAMN00777080_1832"/>
<dbReference type="InterPro" id="IPR001559">
    <property type="entry name" value="Phosphotriesterase"/>
</dbReference>
<accession>A0A1W2H2S4</accession>
<dbReference type="Gene3D" id="3.20.20.140">
    <property type="entry name" value="Metal-dependent hydrolases"/>
    <property type="match status" value="1"/>
</dbReference>
<proteinExistence type="inferred from homology"/>
<evidence type="ECO:0000313" key="6">
    <source>
        <dbReference type="Proteomes" id="UP000192333"/>
    </source>
</evidence>
<dbReference type="AlphaFoldDB" id="A0A1W2H2S4"/>
<dbReference type="EMBL" id="LT838813">
    <property type="protein sequence ID" value="SMD43247.1"/>
    <property type="molecule type" value="Genomic_DNA"/>
</dbReference>
<dbReference type="GO" id="GO:0016788">
    <property type="term" value="F:hydrolase activity, acting on ester bonds"/>
    <property type="evidence" value="ECO:0007669"/>
    <property type="project" value="InterPro"/>
</dbReference>
<evidence type="ECO:0000256" key="3">
    <source>
        <dbReference type="PIRSR" id="PIRSR601559-50"/>
    </source>
</evidence>
<keyword evidence="2" id="KW-0378">Hydrolase</keyword>
<dbReference type="InterPro" id="IPR017947">
    <property type="entry name" value="AryldialkylPase_Zn-BS"/>
</dbReference>
<dbReference type="SUPFAM" id="SSF51556">
    <property type="entry name" value="Metallo-dependent hydrolases"/>
    <property type="match status" value="1"/>
</dbReference>
<comment type="similarity">
    <text evidence="4">Belongs to the metallo-dependent hydrolases superfamily. Phosphotriesterase family.</text>
</comment>
<dbReference type="RefSeq" id="WP_084119984.1">
    <property type="nucleotide sequence ID" value="NZ_LT838813.1"/>
</dbReference>
<reference evidence="6" key="1">
    <citation type="submission" date="2017-04" db="EMBL/GenBank/DDBJ databases">
        <authorList>
            <person name="Varghese N."/>
            <person name="Submissions S."/>
        </authorList>
    </citation>
    <scope>NUCLEOTIDE SEQUENCE [LARGE SCALE GENOMIC DNA]</scope>
    <source>
        <strain evidence="6">DSM 16537</strain>
    </source>
</reference>
<keyword evidence="1" id="KW-0479">Metal-binding</keyword>
<dbReference type="PROSITE" id="PS51347">
    <property type="entry name" value="PHOSPHOTRIESTERASE_2"/>
    <property type="match status" value="1"/>
</dbReference>
<evidence type="ECO:0000256" key="1">
    <source>
        <dbReference type="ARBA" id="ARBA00022723"/>
    </source>
</evidence>
<dbReference type="Proteomes" id="UP000192333">
    <property type="component" value="Chromosome I"/>
</dbReference>
<dbReference type="GO" id="GO:0008270">
    <property type="term" value="F:zinc ion binding"/>
    <property type="evidence" value="ECO:0007669"/>
    <property type="project" value="InterPro"/>
</dbReference>
<keyword evidence="6" id="KW-1185">Reference proteome</keyword>
<feature type="modified residue" description="N6-carboxylysine" evidence="3 4">
    <location>
        <position position="161"/>
    </location>
</feature>
<dbReference type="OrthoDB" id="105927at2"/>
<gene>
    <name evidence="5" type="ORF">SAMN00777080_1832</name>
</gene>
<evidence type="ECO:0000256" key="4">
    <source>
        <dbReference type="PROSITE-ProRule" id="PRU00679"/>
    </source>
</evidence>
<evidence type="ECO:0000256" key="2">
    <source>
        <dbReference type="ARBA" id="ARBA00022801"/>
    </source>
</evidence>
<organism evidence="5 6">
    <name type="scientific">Aquiflexum balticum DSM 16537</name>
    <dbReference type="NCBI Taxonomy" id="758820"/>
    <lineage>
        <taxon>Bacteria</taxon>
        <taxon>Pseudomonadati</taxon>
        <taxon>Bacteroidota</taxon>
        <taxon>Cytophagia</taxon>
        <taxon>Cytophagales</taxon>
        <taxon>Cyclobacteriaceae</taxon>
        <taxon>Aquiflexum</taxon>
    </lineage>
</organism>
<dbReference type="PANTHER" id="PTHR10819:SF3">
    <property type="entry name" value="PHOSPHOTRIESTERASE-RELATED PROTEIN"/>
    <property type="match status" value="1"/>
</dbReference>
<dbReference type="PROSITE" id="PS01322">
    <property type="entry name" value="PHOSPHOTRIESTERASE_1"/>
    <property type="match status" value="1"/>
</dbReference>
<dbReference type="Pfam" id="PF02126">
    <property type="entry name" value="PTE"/>
    <property type="match status" value="1"/>
</dbReference>
<protein>
    <submittedName>
        <fullName evidence="5">Phosphotriesterase-related protein</fullName>
    </submittedName>
</protein>
<sequence>MKRNIIPFLVIFIIFSCIDQKSTYIQTVSGKISADQMGLTLIHEHILVDFIGADSTGYHRWDKDSVIQRVLPFLEELKVRGVKTIVECTPSYLGKDPVLLNKLTELTGIRFLTNTGYYGAVGTKYLPEHALDESAVQLANRWIKEFREGIETTGIKPGFIKISVNEGAILSDMDKKLVQAAAITHLETGLLIVSHTGTWKTAKAEIDVLKESGVDVSNFVWVHAQTEKDFNNYKKAAESGVWISLDGIAWDVPGHLDRIVFCKENQILDRVLLSHDAGWYSPGEPGGGNIVGYTDLFDELIPLMKEKGFTQKELDLMLIENPAKAFSIE</sequence>
<name>A0A1W2H2S4_9BACT</name>
<evidence type="ECO:0000313" key="5">
    <source>
        <dbReference type="EMBL" id="SMD43247.1"/>
    </source>
</evidence>
<dbReference type="PANTHER" id="PTHR10819">
    <property type="entry name" value="PHOSPHOTRIESTERASE-RELATED"/>
    <property type="match status" value="1"/>
</dbReference>
<dbReference type="PROSITE" id="PS51257">
    <property type="entry name" value="PROKAR_LIPOPROTEIN"/>
    <property type="match status" value="1"/>
</dbReference>
<dbReference type="InterPro" id="IPR032466">
    <property type="entry name" value="Metal_Hydrolase"/>
</dbReference>